<dbReference type="EMBL" id="CAAALY010246156">
    <property type="protein sequence ID" value="VEL33650.1"/>
    <property type="molecule type" value="Genomic_DNA"/>
</dbReference>
<dbReference type="AlphaFoldDB" id="A0A3S5AN69"/>
<sequence length="66" mass="7368">MCGIIISAPIPNWASYPDPHHEPKYPFLLFPADSFQSVPVPVYVVLKELFAKSSVTNRPRLTKQGA</sequence>
<evidence type="ECO:0000313" key="1">
    <source>
        <dbReference type="EMBL" id="VEL33650.1"/>
    </source>
</evidence>
<comment type="caution">
    <text evidence="1">The sequence shown here is derived from an EMBL/GenBank/DDBJ whole genome shotgun (WGS) entry which is preliminary data.</text>
</comment>
<protein>
    <submittedName>
        <fullName evidence="1">Uncharacterized protein</fullName>
    </submittedName>
</protein>
<evidence type="ECO:0000313" key="2">
    <source>
        <dbReference type="Proteomes" id="UP000784294"/>
    </source>
</evidence>
<reference evidence="1" key="1">
    <citation type="submission" date="2018-11" db="EMBL/GenBank/DDBJ databases">
        <authorList>
            <consortium name="Pathogen Informatics"/>
        </authorList>
    </citation>
    <scope>NUCLEOTIDE SEQUENCE</scope>
</reference>
<proteinExistence type="predicted"/>
<keyword evidence="2" id="KW-1185">Reference proteome</keyword>
<accession>A0A3S5AN69</accession>
<name>A0A3S5AN69_9PLAT</name>
<dbReference type="Proteomes" id="UP000784294">
    <property type="component" value="Unassembled WGS sequence"/>
</dbReference>
<organism evidence="1 2">
    <name type="scientific">Protopolystoma xenopodis</name>
    <dbReference type="NCBI Taxonomy" id="117903"/>
    <lineage>
        <taxon>Eukaryota</taxon>
        <taxon>Metazoa</taxon>
        <taxon>Spiralia</taxon>
        <taxon>Lophotrochozoa</taxon>
        <taxon>Platyhelminthes</taxon>
        <taxon>Monogenea</taxon>
        <taxon>Polyopisthocotylea</taxon>
        <taxon>Polystomatidea</taxon>
        <taxon>Polystomatidae</taxon>
        <taxon>Protopolystoma</taxon>
    </lineage>
</organism>
<gene>
    <name evidence="1" type="ORF">PXEA_LOCUS27090</name>
</gene>